<name>A0A6J6PR22_9ZZZZ</name>
<dbReference type="EMBL" id="CAEZYB010000041">
    <property type="protein sequence ID" value="CAB4701851.1"/>
    <property type="molecule type" value="Genomic_DNA"/>
</dbReference>
<reference evidence="1" key="1">
    <citation type="submission" date="2020-05" db="EMBL/GenBank/DDBJ databases">
        <authorList>
            <person name="Chiriac C."/>
            <person name="Salcher M."/>
            <person name="Ghai R."/>
            <person name="Kavagutti S V."/>
        </authorList>
    </citation>
    <scope>NUCLEOTIDE SEQUENCE</scope>
</reference>
<evidence type="ECO:0000313" key="1">
    <source>
        <dbReference type="EMBL" id="CAB4701851.1"/>
    </source>
</evidence>
<proteinExistence type="predicted"/>
<accession>A0A6J6PR22</accession>
<gene>
    <name evidence="1" type="ORF">UFOPK2646_00503</name>
</gene>
<protein>
    <submittedName>
        <fullName evidence="1">Unannotated protein</fullName>
    </submittedName>
</protein>
<organism evidence="1">
    <name type="scientific">freshwater metagenome</name>
    <dbReference type="NCBI Taxonomy" id="449393"/>
    <lineage>
        <taxon>unclassified sequences</taxon>
        <taxon>metagenomes</taxon>
        <taxon>ecological metagenomes</taxon>
    </lineage>
</organism>
<dbReference type="AlphaFoldDB" id="A0A6J6PR22"/>
<sequence>MRLVAVMYLNAQRPLSQFHSSLTSVSSPASLRRVFPRRTSVRIEQPAAQCSQAEGVETKSKGRAWKRYEAPVSAPTGQI</sequence>